<dbReference type="Pfam" id="PF02771">
    <property type="entry name" value="Acyl-CoA_dh_N"/>
    <property type="match status" value="1"/>
</dbReference>
<reference evidence="7 8" key="1">
    <citation type="journal article" date="2022" name="Cell">
        <title>Repeat-based holocentromeres influence genome architecture and karyotype evolution.</title>
        <authorList>
            <person name="Hofstatter P.G."/>
            <person name="Thangavel G."/>
            <person name="Lux T."/>
            <person name="Neumann P."/>
            <person name="Vondrak T."/>
            <person name="Novak P."/>
            <person name="Zhang M."/>
            <person name="Costa L."/>
            <person name="Castellani M."/>
            <person name="Scott A."/>
            <person name="Toegelov H."/>
            <person name="Fuchs J."/>
            <person name="Mata-Sucre Y."/>
            <person name="Dias Y."/>
            <person name="Vanzela A.L.L."/>
            <person name="Huettel B."/>
            <person name="Almeida C.C.S."/>
            <person name="Simkova H."/>
            <person name="Souza G."/>
            <person name="Pedrosa-Harand A."/>
            <person name="Macas J."/>
            <person name="Mayer K.F.X."/>
            <person name="Houben A."/>
            <person name="Marques A."/>
        </authorList>
    </citation>
    <scope>NUCLEOTIDE SEQUENCE [LARGE SCALE GENOMIC DNA]</scope>
    <source>
        <strain evidence="7">RhyTen1mFocal</strain>
    </source>
</reference>
<dbReference type="InterPro" id="IPR009100">
    <property type="entry name" value="AcylCoA_DH/oxidase_NM_dom_sf"/>
</dbReference>
<protein>
    <submittedName>
        <fullName evidence="7">Uncharacterized protein</fullName>
    </submittedName>
</protein>
<evidence type="ECO:0000256" key="2">
    <source>
        <dbReference type="ARBA" id="ARBA00009347"/>
    </source>
</evidence>
<dbReference type="InterPro" id="IPR036250">
    <property type="entry name" value="AcylCo_DH-like_C"/>
</dbReference>
<gene>
    <name evidence="7" type="ORF">LUZ61_016786</name>
</gene>
<comment type="similarity">
    <text evidence="2">Belongs to the acyl-CoA dehydrogenase family.</text>
</comment>
<evidence type="ECO:0000259" key="6">
    <source>
        <dbReference type="Pfam" id="PF02771"/>
    </source>
</evidence>
<evidence type="ECO:0000256" key="4">
    <source>
        <dbReference type="ARBA" id="ARBA00022827"/>
    </source>
</evidence>
<evidence type="ECO:0000259" key="5">
    <source>
        <dbReference type="Pfam" id="PF00441"/>
    </source>
</evidence>
<comment type="cofactor">
    <cofactor evidence="1">
        <name>FAD</name>
        <dbReference type="ChEBI" id="CHEBI:57692"/>
    </cofactor>
</comment>
<dbReference type="EMBL" id="JAMRDG010000002">
    <property type="protein sequence ID" value="KAJ3687622.1"/>
    <property type="molecule type" value="Genomic_DNA"/>
</dbReference>
<dbReference type="Pfam" id="PF00441">
    <property type="entry name" value="Acyl-CoA_dh_1"/>
    <property type="match status" value="1"/>
</dbReference>
<dbReference type="FunFam" id="1.20.140.10:FF:000021">
    <property type="entry name" value="Acyl-coenzyme A oxidase 4, peroxisomal"/>
    <property type="match status" value="1"/>
</dbReference>
<evidence type="ECO:0000313" key="8">
    <source>
        <dbReference type="Proteomes" id="UP001210211"/>
    </source>
</evidence>
<evidence type="ECO:0000256" key="3">
    <source>
        <dbReference type="ARBA" id="ARBA00022630"/>
    </source>
</evidence>
<dbReference type="GO" id="GO:0006635">
    <property type="term" value="P:fatty acid beta-oxidation"/>
    <property type="evidence" value="ECO:0007669"/>
    <property type="project" value="InterPro"/>
</dbReference>
<dbReference type="SUPFAM" id="SSF56645">
    <property type="entry name" value="Acyl-CoA dehydrogenase NM domain-like"/>
    <property type="match status" value="1"/>
</dbReference>
<dbReference type="Gene3D" id="1.10.540.10">
    <property type="entry name" value="Acyl-CoA dehydrogenase/oxidase, N-terminal domain"/>
    <property type="match status" value="1"/>
</dbReference>
<proteinExistence type="inferred from homology"/>
<accession>A0AAD5Z660</accession>
<dbReference type="InterPro" id="IPR037069">
    <property type="entry name" value="AcylCoA_DH/ox_N_sf"/>
</dbReference>
<evidence type="ECO:0000313" key="7">
    <source>
        <dbReference type="EMBL" id="KAJ3687622.1"/>
    </source>
</evidence>
<dbReference type="SUPFAM" id="SSF47203">
    <property type="entry name" value="Acyl-CoA dehydrogenase C-terminal domain-like"/>
    <property type="match status" value="1"/>
</dbReference>
<keyword evidence="3" id="KW-0285">Flavoprotein</keyword>
<organism evidence="7 8">
    <name type="scientific">Rhynchospora tenuis</name>
    <dbReference type="NCBI Taxonomy" id="198213"/>
    <lineage>
        <taxon>Eukaryota</taxon>
        <taxon>Viridiplantae</taxon>
        <taxon>Streptophyta</taxon>
        <taxon>Embryophyta</taxon>
        <taxon>Tracheophyta</taxon>
        <taxon>Spermatophyta</taxon>
        <taxon>Magnoliopsida</taxon>
        <taxon>Liliopsida</taxon>
        <taxon>Poales</taxon>
        <taxon>Cyperaceae</taxon>
        <taxon>Cyperoideae</taxon>
        <taxon>Rhynchosporeae</taxon>
        <taxon>Rhynchospora</taxon>
    </lineage>
</organism>
<feature type="domain" description="Acyl-CoA dehydrogenase/oxidase N-terminal" evidence="6">
    <location>
        <begin position="21"/>
        <end position="130"/>
    </location>
</feature>
<sequence length="343" mass="37873">MSLHYIQHAASDYYQLDDLLTPEEKNLRHQIGEIMVEEVAPIMAEYWEKAEFPHHVIPKFGGLGFAGGPIQGYGCKTVTTTACAVAYAEIARVDPSIGSSILVHSCLATLLIAQHGSEKQKQNYIPLLARLDMISTCKGAPGLRVAKIENKVALRIVQNGDVMFDNVFVPDEDKLPSLTSFQGFVEALSFARIMVAWVSIGVAMGVYDLCNRYVTERKQFGVPLAAFQLTQAKLVRMLGNIQAMFLTGWRLCKLHESGKMTTGHASMGKAWITLRARETVALGRELLGGNGILTDFLVAKAFCDMEPIYSYEGTYEINCLITGREITGIASFKPPTLKKRSFL</sequence>
<keyword evidence="4" id="KW-0274">FAD</keyword>
<dbReference type="PANTHER" id="PTHR43188">
    <property type="entry name" value="ACYL-COENZYME A OXIDASE"/>
    <property type="match status" value="1"/>
</dbReference>
<dbReference type="Gene3D" id="1.20.140.10">
    <property type="entry name" value="Butyryl-CoA Dehydrogenase, subunit A, domain 3"/>
    <property type="match status" value="1"/>
</dbReference>
<dbReference type="InterPro" id="IPR045008">
    <property type="entry name" value="ACX4-like"/>
</dbReference>
<dbReference type="GO" id="GO:0050660">
    <property type="term" value="F:flavin adenine dinucleotide binding"/>
    <property type="evidence" value="ECO:0007669"/>
    <property type="project" value="InterPro"/>
</dbReference>
<name>A0AAD5Z660_9POAL</name>
<dbReference type="Proteomes" id="UP001210211">
    <property type="component" value="Unassembled WGS sequence"/>
</dbReference>
<keyword evidence="8" id="KW-1185">Reference proteome</keyword>
<dbReference type="PANTHER" id="PTHR43188:SF6">
    <property type="entry name" value="OS06G0346300 PROTEIN"/>
    <property type="match status" value="1"/>
</dbReference>
<dbReference type="GO" id="GO:0003995">
    <property type="term" value="F:acyl-CoA dehydrogenase activity"/>
    <property type="evidence" value="ECO:0007669"/>
    <property type="project" value="InterPro"/>
</dbReference>
<dbReference type="PROSITE" id="PS00073">
    <property type="entry name" value="ACYL_COA_DH_2"/>
    <property type="match status" value="1"/>
</dbReference>
<evidence type="ECO:0000256" key="1">
    <source>
        <dbReference type="ARBA" id="ARBA00001974"/>
    </source>
</evidence>
<dbReference type="InterPro" id="IPR013786">
    <property type="entry name" value="AcylCoA_DH/ox_N"/>
</dbReference>
<dbReference type="AlphaFoldDB" id="A0AAD5Z660"/>
<dbReference type="InterPro" id="IPR006089">
    <property type="entry name" value="Acyl-CoA_DH_CS"/>
</dbReference>
<comment type="caution">
    <text evidence="7">The sequence shown here is derived from an EMBL/GenBank/DDBJ whole genome shotgun (WGS) entry which is preliminary data.</text>
</comment>
<dbReference type="GO" id="GO:0005777">
    <property type="term" value="C:peroxisome"/>
    <property type="evidence" value="ECO:0007669"/>
    <property type="project" value="TreeGrafter"/>
</dbReference>
<dbReference type="InterPro" id="IPR009075">
    <property type="entry name" value="AcylCo_DH/oxidase_C"/>
</dbReference>
<feature type="domain" description="Acyl-CoA dehydrogenase/oxidase C-terminal" evidence="5">
    <location>
        <begin position="185"/>
        <end position="326"/>
    </location>
</feature>